<evidence type="ECO:0000256" key="10">
    <source>
        <dbReference type="ARBA" id="ARBA00022927"/>
    </source>
</evidence>
<dbReference type="Proteomes" id="UP000799538">
    <property type="component" value="Unassembled WGS sequence"/>
</dbReference>
<evidence type="ECO:0000256" key="12">
    <source>
        <dbReference type="ARBA" id="ARBA00023136"/>
    </source>
</evidence>
<keyword evidence="9" id="KW-0862">Zinc</keyword>
<evidence type="ECO:0000256" key="6">
    <source>
        <dbReference type="ARBA" id="ARBA00022692"/>
    </source>
</evidence>
<dbReference type="GO" id="GO:0004842">
    <property type="term" value="F:ubiquitin-protein transferase activity"/>
    <property type="evidence" value="ECO:0007669"/>
    <property type="project" value="TreeGrafter"/>
</dbReference>
<evidence type="ECO:0000313" key="19">
    <source>
        <dbReference type="Proteomes" id="UP000799538"/>
    </source>
</evidence>
<dbReference type="GO" id="GO:0006513">
    <property type="term" value="P:protein monoubiquitination"/>
    <property type="evidence" value="ECO:0007669"/>
    <property type="project" value="TreeGrafter"/>
</dbReference>
<name>A0A6A6GNV1_9PEZI</name>
<evidence type="ECO:0000256" key="2">
    <source>
        <dbReference type="ARBA" id="ARBA00004906"/>
    </source>
</evidence>
<evidence type="ECO:0000256" key="14">
    <source>
        <dbReference type="ARBA" id="ARBA00029692"/>
    </source>
</evidence>
<dbReference type="SUPFAM" id="SSF57850">
    <property type="entry name" value="RING/U-box"/>
    <property type="match status" value="1"/>
</dbReference>
<feature type="non-terminal residue" evidence="18">
    <location>
        <position position="493"/>
    </location>
</feature>
<dbReference type="PANTHER" id="PTHR12888">
    <property type="entry name" value="PEROXISOME ASSEMBLY PROTEIN 12 PEROXIN-12"/>
    <property type="match status" value="1"/>
</dbReference>
<dbReference type="EMBL" id="ML992502">
    <property type="protein sequence ID" value="KAF2227160.1"/>
    <property type="molecule type" value="Genomic_DNA"/>
</dbReference>
<dbReference type="Gene3D" id="3.30.40.10">
    <property type="entry name" value="Zinc/RING finger domain, C3HC4 (zinc finger)"/>
    <property type="match status" value="1"/>
</dbReference>
<dbReference type="GO" id="GO:1990429">
    <property type="term" value="C:peroxisomal importomer complex"/>
    <property type="evidence" value="ECO:0007669"/>
    <property type="project" value="TreeGrafter"/>
</dbReference>
<comment type="subunit">
    <text evidence="15">Component of the PEX2-PEX10-PEX12 retrotranslocation channel, composed of PEX2, PEX10 and PEX12.</text>
</comment>
<keyword evidence="13" id="KW-0576">Peroxisome</keyword>
<dbReference type="GO" id="GO:0008270">
    <property type="term" value="F:zinc ion binding"/>
    <property type="evidence" value="ECO:0007669"/>
    <property type="project" value="UniProtKB-KW"/>
</dbReference>
<dbReference type="InterPro" id="IPR006845">
    <property type="entry name" value="Pex_N"/>
</dbReference>
<protein>
    <recommendedName>
        <fullName evidence="4">Peroxisome assembly protein 12</fullName>
    </recommendedName>
    <alternativeName>
        <fullName evidence="14">Peroxin-12</fullName>
    </alternativeName>
</protein>
<keyword evidence="7" id="KW-0479">Metal-binding</keyword>
<feature type="domain" description="Pex N-terminal" evidence="17">
    <location>
        <begin position="25"/>
        <end position="294"/>
    </location>
</feature>
<dbReference type="GO" id="GO:0005778">
    <property type="term" value="C:peroxisomal membrane"/>
    <property type="evidence" value="ECO:0007669"/>
    <property type="project" value="UniProtKB-SubCell"/>
</dbReference>
<sequence>MEFMTSLQSGLDEQKPSLFELLSEQQLASLIPPSLRYLLAVATHRHPRYLLRILNSFDEVYALLSLVVERYYLKTYGGGFTENFYGLKRERVLSVRNGEVPRAALGAPELVRESLRLKSKDVWKNLAVMVGLPYIKRKLDESYDIHAAHANLLGPQFSNRDELSSNATIRQRIMYYHKWFLRNVYPSVNAAFYFSMLAFNLAYLFDGTKYHSPFLWLIGSRMRRMNAADHKAIALATNPPPPTSRAGVRPGQTNRIFSPRLLTQTVYPRLLSSLKILLPTSIFALKFLEWWHASDFARQLSRKASEGLELPAPTISGLPSPPKTAKPAPEKSGVTFSTEEKTAPDQNNMQDSDSSSLEKSSTSNAFRNPPISSTTLMPILTVPPAYSSELCPICLASITTPTASPSGYVYCYTCIFRWVEGTHSRQEQFMAGNSLGSSAEGLDEKAAWDNEEAEAGAEDGGGSRVGRWESGQGRDAVTGRRILGGSGGLRRVM</sequence>
<evidence type="ECO:0000256" key="15">
    <source>
        <dbReference type="ARBA" id="ARBA00034505"/>
    </source>
</evidence>
<evidence type="ECO:0000259" key="17">
    <source>
        <dbReference type="Pfam" id="PF04757"/>
    </source>
</evidence>
<feature type="compositionally biased region" description="Gly residues" evidence="16">
    <location>
        <begin position="482"/>
        <end position="493"/>
    </location>
</feature>
<comment type="subcellular location">
    <subcellularLocation>
        <location evidence="1">Peroxisome membrane</location>
        <topology evidence="1">Multi-pass membrane protein</topology>
    </subcellularLocation>
</comment>
<evidence type="ECO:0000256" key="16">
    <source>
        <dbReference type="SAM" id="MobiDB-lite"/>
    </source>
</evidence>
<feature type="region of interest" description="Disordered" evidence="16">
    <location>
        <begin position="451"/>
        <end position="493"/>
    </location>
</feature>
<dbReference type="InterPro" id="IPR017375">
    <property type="entry name" value="PEX12"/>
</dbReference>
<feature type="compositionally biased region" description="Low complexity" evidence="16">
    <location>
        <begin position="351"/>
        <end position="363"/>
    </location>
</feature>
<keyword evidence="19" id="KW-1185">Reference proteome</keyword>
<keyword evidence="5" id="KW-0813">Transport</keyword>
<organism evidence="18 19">
    <name type="scientific">Elsinoe ampelina</name>
    <dbReference type="NCBI Taxonomy" id="302913"/>
    <lineage>
        <taxon>Eukaryota</taxon>
        <taxon>Fungi</taxon>
        <taxon>Dikarya</taxon>
        <taxon>Ascomycota</taxon>
        <taxon>Pezizomycotina</taxon>
        <taxon>Dothideomycetes</taxon>
        <taxon>Dothideomycetidae</taxon>
        <taxon>Myriangiales</taxon>
        <taxon>Elsinoaceae</taxon>
        <taxon>Elsinoe</taxon>
    </lineage>
</organism>
<comment type="similarity">
    <text evidence="3">Belongs to the pex2/pex10/pex12 family.</text>
</comment>
<evidence type="ECO:0000256" key="9">
    <source>
        <dbReference type="ARBA" id="ARBA00022833"/>
    </source>
</evidence>
<dbReference type="GO" id="GO:0016562">
    <property type="term" value="P:protein import into peroxisome matrix, receptor recycling"/>
    <property type="evidence" value="ECO:0007669"/>
    <property type="project" value="UniProtKB-ARBA"/>
</dbReference>
<evidence type="ECO:0000256" key="1">
    <source>
        <dbReference type="ARBA" id="ARBA00004585"/>
    </source>
</evidence>
<evidence type="ECO:0000313" key="18">
    <source>
        <dbReference type="EMBL" id="KAF2227160.1"/>
    </source>
</evidence>
<keyword evidence="11" id="KW-1133">Transmembrane helix</keyword>
<dbReference type="OrthoDB" id="107372at2759"/>
<keyword evidence="8" id="KW-0863">Zinc-finger</keyword>
<evidence type="ECO:0000256" key="4">
    <source>
        <dbReference type="ARBA" id="ARBA00018980"/>
    </source>
</evidence>
<keyword evidence="10" id="KW-0653">Protein transport</keyword>
<dbReference type="PANTHER" id="PTHR12888:SF0">
    <property type="entry name" value="PEROXISOME ASSEMBLY PROTEIN 12"/>
    <property type="match status" value="1"/>
</dbReference>
<dbReference type="AlphaFoldDB" id="A0A6A6GNV1"/>
<evidence type="ECO:0000256" key="5">
    <source>
        <dbReference type="ARBA" id="ARBA00022448"/>
    </source>
</evidence>
<evidence type="ECO:0000256" key="8">
    <source>
        <dbReference type="ARBA" id="ARBA00022771"/>
    </source>
</evidence>
<keyword evidence="6" id="KW-0812">Transmembrane</keyword>
<dbReference type="Pfam" id="PF04757">
    <property type="entry name" value="Pex2_Pex12"/>
    <property type="match status" value="1"/>
</dbReference>
<evidence type="ECO:0000256" key="7">
    <source>
        <dbReference type="ARBA" id="ARBA00022723"/>
    </source>
</evidence>
<reference evidence="19" key="1">
    <citation type="journal article" date="2020" name="Stud. Mycol.">
        <title>101 Dothideomycetes genomes: A test case for predicting lifestyles and emergence of pathogens.</title>
        <authorList>
            <person name="Haridas S."/>
            <person name="Albert R."/>
            <person name="Binder M."/>
            <person name="Bloem J."/>
            <person name="LaButti K."/>
            <person name="Salamov A."/>
            <person name="Andreopoulos B."/>
            <person name="Baker S."/>
            <person name="Barry K."/>
            <person name="Bills G."/>
            <person name="Bluhm B."/>
            <person name="Cannon C."/>
            <person name="Castanera R."/>
            <person name="Culley D."/>
            <person name="Daum C."/>
            <person name="Ezra D."/>
            <person name="Gonzalez J."/>
            <person name="Henrissat B."/>
            <person name="Kuo A."/>
            <person name="Liang C."/>
            <person name="Lipzen A."/>
            <person name="Lutzoni F."/>
            <person name="Magnuson J."/>
            <person name="Mondo S."/>
            <person name="Nolan M."/>
            <person name="Ohm R."/>
            <person name="Pangilinan J."/>
            <person name="Park H.-J."/>
            <person name="Ramirez L."/>
            <person name="Alfaro M."/>
            <person name="Sun H."/>
            <person name="Tritt A."/>
            <person name="Yoshinaga Y."/>
            <person name="Zwiers L.-H."/>
            <person name="Turgeon B."/>
            <person name="Goodwin S."/>
            <person name="Spatafora J."/>
            <person name="Crous P."/>
            <person name="Grigoriev I."/>
        </authorList>
    </citation>
    <scope>NUCLEOTIDE SEQUENCE [LARGE SCALE GENOMIC DNA]</scope>
    <source>
        <strain evidence="19">CECT 20119</strain>
    </source>
</reference>
<dbReference type="InterPro" id="IPR013083">
    <property type="entry name" value="Znf_RING/FYVE/PHD"/>
</dbReference>
<evidence type="ECO:0000256" key="11">
    <source>
        <dbReference type="ARBA" id="ARBA00022989"/>
    </source>
</evidence>
<comment type="pathway">
    <text evidence="2">Protein modification; protein ubiquitination.</text>
</comment>
<gene>
    <name evidence="18" type="ORF">BDZ85DRAFT_257371</name>
</gene>
<proteinExistence type="inferred from homology"/>
<keyword evidence="12" id="KW-0472">Membrane</keyword>
<evidence type="ECO:0000256" key="13">
    <source>
        <dbReference type="ARBA" id="ARBA00023140"/>
    </source>
</evidence>
<feature type="region of interest" description="Disordered" evidence="16">
    <location>
        <begin position="310"/>
        <end position="369"/>
    </location>
</feature>
<evidence type="ECO:0000256" key="3">
    <source>
        <dbReference type="ARBA" id="ARBA00008704"/>
    </source>
</evidence>
<accession>A0A6A6GNV1</accession>